<dbReference type="InterPro" id="IPR018483">
    <property type="entry name" value="Carb_kinase_FGGY_CS"/>
</dbReference>
<feature type="domain" description="Carbohydrate kinase FGGY C-terminal" evidence="6">
    <location>
        <begin position="242"/>
        <end position="430"/>
    </location>
</feature>
<dbReference type="EMBL" id="WNXC01000005">
    <property type="protein sequence ID" value="MBB2150077.1"/>
    <property type="molecule type" value="Genomic_DNA"/>
</dbReference>
<accession>A0ABR6EXP7</accession>
<gene>
    <name evidence="7" type="ORF">GM920_14335</name>
</gene>
<name>A0ABR6EXP7_9SPHI</name>
<dbReference type="InterPro" id="IPR050406">
    <property type="entry name" value="FGGY_Carb_Kinase"/>
</dbReference>
<evidence type="ECO:0000259" key="6">
    <source>
        <dbReference type="Pfam" id="PF02782"/>
    </source>
</evidence>
<dbReference type="PANTHER" id="PTHR43095">
    <property type="entry name" value="SUGAR KINASE"/>
    <property type="match status" value="1"/>
</dbReference>
<dbReference type="CDD" id="cd07770">
    <property type="entry name" value="ASKHA_NBD_FGGY_GntK"/>
    <property type="match status" value="1"/>
</dbReference>
<evidence type="ECO:0000256" key="2">
    <source>
        <dbReference type="ARBA" id="ARBA00022679"/>
    </source>
</evidence>
<keyword evidence="8" id="KW-1185">Reference proteome</keyword>
<feature type="domain" description="Carbohydrate kinase FGGY N-terminal" evidence="5">
    <location>
        <begin position="3"/>
        <end position="211"/>
    </location>
</feature>
<dbReference type="Pfam" id="PF00370">
    <property type="entry name" value="FGGY_N"/>
    <property type="match status" value="1"/>
</dbReference>
<keyword evidence="3 4" id="KW-0418">Kinase</keyword>
<dbReference type="InterPro" id="IPR043129">
    <property type="entry name" value="ATPase_NBD"/>
</dbReference>
<keyword evidence="2 4" id="KW-0808">Transferase</keyword>
<dbReference type="RefSeq" id="WP_182958592.1">
    <property type="nucleotide sequence ID" value="NZ_WNXC01000005.1"/>
</dbReference>
<dbReference type="Gene3D" id="3.30.420.40">
    <property type="match status" value="2"/>
</dbReference>
<evidence type="ECO:0000259" key="5">
    <source>
        <dbReference type="Pfam" id="PF00370"/>
    </source>
</evidence>
<dbReference type="InterPro" id="IPR018485">
    <property type="entry name" value="FGGY_C"/>
</dbReference>
<comment type="caution">
    <text evidence="7">The sequence shown here is derived from an EMBL/GenBank/DDBJ whole genome shotgun (WGS) entry which is preliminary data.</text>
</comment>
<proteinExistence type="inferred from homology"/>
<evidence type="ECO:0000313" key="8">
    <source>
        <dbReference type="Proteomes" id="UP000636110"/>
    </source>
</evidence>
<comment type="similarity">
    <text evidence="1 4">Belongs to the FGGY kinase family.</text>
</comment>
<dbReference type="Proteomes" id="UP000636110">
    <property type="component" value="Unassembled WGS sequence"/>
</dbReference>
<dbReference type="PIRSF" id="PIRSF000538">
    <property type="entry name" value="GlpK"/>
    <property type="match status" value="1"/>
</dbReference>
<reference evidence="7 8" key="1">
    <citation type="submission" date="2019-11" db="EMBL/GenBank/DDBJ databases">
        <title>Description of Pedobacter sp. LMG 31462T.</title>
        <authorList>
            <person name="Carlier A."/>
            <person name="Qi S."/>
            <person name="Vandamme P."/>
        </authorList>
    </citation>
    <scope>NUCLEOTIDE SEQUENCE [LARGE SCALE GENOMIC DNA]</scope>
    <source>
        <strain evidence="7 8">LMG 31462</strain>
    </source>
</reference>
<evidence type="ECO:0000256" key="3">
    <source>
        <dbReference type="ARBA" id="ARBA00022777"/>
    </source>
</evidence>
<dbReference type="Pfam" id="PF02782">
    <property type="entry name" value="FGGY_C"/>
    <property type="match status" value="1"/>
</dbReference>
<dbReference type="PANTHER" id="PTHR43095:SF2">
    <property type="entry name" value="GLUCONOKINASE"/>
    <property type="match status" value="1"/>
</dbReference>
<evidence type="ECO:0000256" key="1">
    <source>
        <dbReference type="ARBA" id="ARBA00009156"/>
    </source>
</evidence>
<dbReference type="InterPro" id="IPR000577">
    <property type="entry name" value="Carb_kinase_FGGY"/>
</dbReference>
<dbReference type="SUPFAM" id="SSF53067">
    <property type="entry name" value="Actin-like ATPase domain"/>
    <property type="match status" value="2"/>
</dbReference>
<dbReference type="InterPro" id="IPR018484">
    <property type="entry name" value="FGGY_N"/>
</dbReference>
<protein>
    <submittedName>
        <fullName evidence="7">Gluconokinase</fullName>
    </submittedName>
</protein>
<organism evidence="7 8">
    <name type="scientific">Pedobacter gandavensis</name>
    <dbReference type="NCBI Taxonomy" id="2679963"/>
    <lineage>
        <taxon>Bacteria</taxon>
        <taxon>Pseudomonadati</taxon>
        <taxon>Bacteroidota</taxon>
        <taxon>Sphingobacteriia</taxon>
        <taxon>Sphingobacteriales</taxon>
        <taxon>Sphingobacteriaceae</taxon>
        <taxon>Pedobacter</taxon>
    </lineage>
</organism>
<evidence type="ECO:0000256" key="4">
    <source>
        <dbReference type="RuleBase" id="RU003733"/>
    </source>
</evidence>
<evidence type="ECO:0000313" key="7">
    <source>
        <dbReference type="EMBL" id="MBB2150077.1"/>
    </source>
</evidence>
<sequence>MKYILGIDIGTGSTKAVALNLNYEPIDSVQHHYPSFSTLPGYNEQDPILIWEAFKQCISEMKERMGAVPEGIGLSAAMHSLISVDETGNALAPMITWADSRSSEIAQRIFESAAGMELYHQTGTPIHAMSPLCKLIWWREHEPELFQRSHKFISIKEYIWYRLFKEFKIDHSIASCTGLFDWKALTWSKEALLLAGITGVHLSEPVSTSYQKKDQEGVTFVIGASDGCLANLGTDANEKGKAALTIGTSGAVRISSPKPIFNAAAMTFSYLLDEQTFICGGPVNNGGIALQWLLKNVLGKKELSSADYSELFDQIKTTMAGSKGLIFLPYLSGERAPIWDSESCGTFFGLKLQHDQSHLSRAVLEGICYALNEVLIALESPTAEILQLQVSGGFVHARIWMEILADITGKEVVLVQTEDASAIGAAYLAVKTIGLAAEYPRPAGEAQCIQPNPKHHEIYRELFSIYRQLYPGLKGSMHQLERFNSQQEQKMGS</sequence>
<dbReference type="PROSITE" id="PS00445">
    <property type="entry name" value="FGGY_KINASES_2"/>
    <property type="match status" value="1"/>
</dbReference>